<dbReference type="PANTHER" id="PTHR43581">
    <property type="entry name" value="ATP/GTP PHOSPHATASE"/>
    <property type="match status" value="1"/>
</dbReference>
<accession>A0A1P9X0P4</accession>
<reference evidence="2 3" key="1">
    <citation type="submission" date="2016-01" db="EMBL/GenBank/DDBJ databases">
        <authorList>
            <person name="Oliw E.H."/>
        </authorList>
    </citation>
    <scope>NUCLEOTIDE SEQUENCE [LARGE SCALE GENOMIC DNA]</scope>
    <source>
        <strain evidence="2 3">DY10</strain>
    </source>
</reference>
<dbReference type="InterPro" id="IPR003593">
    <property type="entry name" value="AAA+_ATPase"/>
</dbReference>
<dbReference type="InterPro" id="IPR027417">
    <property type="entry name" value="P-loop_NTPase"/>
</dbReference>
<proteinExistence type="predicted"/>
<dbReference type="EMBL" id="CP014263">
    <property type="protein sequence ID" value="AQG81207.1"/>
    <property type="molecule type" value="Genomic_DNA"/>
</dbReference>
<dbReference type="STRING" id="1178516.AWR27_18905"/>
<feature type="domain" description="AAA+ ATPase" evidence="1">
    <location>
        <begin position="24"/>
        <end position="414"/>
    </location>
</feature>
<dbReference type="PANTHER" id="PTHR43581:SF4">
    <property type="entry name" value="ATP_GTP PHOSPHATASE"/>
    <property type="match status" value="1"/>
</dbReference>
<dbReference type="Proteomes" id="UP000187941">
    <property type="component" value="Chromosome"/>
</dbReference>
<evidence type="ECO:0000313" key="3">
    <source>
        <dbReference type="Proteomes" id="UP000187941"/>
    </source>
</evidence>
<dbReference type="InterPro" id="IPR051396">
    <property type="entry name" value="Bact_Antivir_Def_Nuclease"/>
</dbReference>
<evidence type="ECO:0000313" key="2">
    <source>
        <dbReference type="EMBL" id="AQG81207.1"/>
    </source>
</evidence>
<dbReference type="RefSeq" id="WP_077132669.1">
    <property type="nucleotide sequence ID" value="NZ_CP014263.1"/>
</dbReference>
<evidence type="ECO:0000259" key="1">
    <source>
        <dbReference type="SMART" id="SM00382"/>
    </source>
</evidence>
<dbReference type="OrthoDB" id="9805802at2"/>
<dbReference type="Gene3D" id="3.40.50.300">
    <property type="entry name" value="P-loop containing nucleotide triphosphate hydrolases"/>
    <property type="match status" value="1"/>
</dbReference>
<dbReference type="SUPFAM" id="SSF52540">
    <property type="entry name" value="P-loop containing nucleoside triphosphate hydrolases"/>
    <property type="match status" value="1"/>
</dbReference>
<sequence>MRLQELYIKDYKVLKDFTIRFDEQSAITVLIGENGSGKSTVLEAIAIIFNELSLDLDGKLKEQPLIEYSVVYVIWNRSPILNAPKGSEEIKQILVQLEYSYETGYKFLINKQPISQPEFKRQHLFRSLIPSKIFLYYSGLSTYLENLATGRNGLYSKELRSQKLNIGEYIYPKERLLYYISPLHHAITLLCQLLADEDGNPTTLTGKEVKAEYELNEVKIVIQKTTKFKSSESYERFWGAEGALANLMQILSLNTDLGRPDLPYGQQEKLDELTLSYTGLIGLRDIQYQNNLSNYEFAVVLFHLLESLFYEGYLAKVDLVFKRGHERLDYYRLSEGERHRYTILALAHLFNQSNEENNLFLLDEPDAYFHPRWQVKFIRAIQTEVNPFNQYIMATHSPLLLNYADRRHVHVQQLVDGQAVDYMPRYAGRDIATVLYELMGVEERPEGVRTQLTKLFSLIEDENTVDARALFAEIAAIIGHDDRDLTKAQAEIDFLEQLDETNNEE</sequence>
<dbReference type="InterPro" id="IPR041685">
    <property type="entry name" value="AAA_GajA/Old/RecF-like"/>
</dbReference>
<name>A0A1P9X0P4_9BACT</name>
<dbReference type="SMART" id="SM00382">
    <property type="entry name" value="AAA"/>
    <property type="match status" value="1"/>
</dbReference>
<keyword evidence="3" id="KW-1185">Reference proteome</keyword>
<dbReference type="AlphaFoldDB" id="A0A1P9X0P4"/>
<dbReference type="Pfam" id="PF13175">
    <property type="entry name" value="AAA_15"/>
    <property type="match status" value="1"/>
</dbReference>
<organism evidence="2 3">
    <name type="scientific">Spirosoma montaniterrae</name>
    <dbReference type="NCBI Taxonomy" id="1178516"/>
    <lineage>
        <taxon>Bacteria</taxon>
        <taxon>Pseudomonadati</taxon>
        <taxon>Bacteroidota</taxon>
        <taxon>Cytophagia</taxon>
        <taxon>Cytophagales</taxon>
        <taxon>Cytophagaceae</taxon>
        <taxon>Spirosoma</taxon>
    </lineage>
</organism>
<gene>
    <name evidence="2" type="ORF">AWR27_18905</name>
</gene>
<protein>
    <recommendedName>
        <fullName evidence="1">AAA+ ATPase domain-containing protein</fullName>
    </recommendedName>
</protein>
<dbReference type="Pfam" id="PF13304">
    <property type="entry name" value="AAA_21"/>
    <property type="match status" value="1"/>
</dbReference>
<dbReference type="KEGG" id="smon:AWR27_18905"/>
<dbReference type="InterPro" id="IPR003959">
    <property type="entry name" value="ATPase_AAA_core"/>
</dbReference>